<comment type="caution">
    <text evidence="3">The sequence shown here is derived from an EMBL/GenBank/DDBJ whole genome shotgun (WGS) entry which is preliminary data.</text>
</comment>
<dbReference type="InterPro" id="IPR026835">
    <property type="entry name" value="YqcG_C"/>
</dbReference>
<dbReference type="AlphaFoldDB" id="A0A434A0I9"/>
<dbReference type="OrthoDB" id="1334213at2"/>
<evidence type="ECO:0000259" key="2">
    <source>
        <dbReference type="Pfam" id="PF14410"/>
    </source>
</evidence>
<feature type="compositionally biased region" description="Basic and acidic residues" evidence="1">
    <location>
        <begin position="232"/>
        <end position="246"/>
    </location>
</feature>
<feature type="compositionally biased region" description="Acidic residues" evidence="1">
    <location>
        <begin position="217"/>
        <end position="231"/>
    </location>
</feature>
<name>A0A434A0I9_9FLAO</name>
<reference evidence="4" key="1">
    <citation type="journal article" date="2019" name="Syst. Appl. Microbiol.">
        <title>Flavobacterium circumlabens sp. nov. and Flavobacterium cupreum sp. nov., two psychrotrophic species isolated from Antarctic environmental samples.</title>
        <authorList>
            <person name="Kralova S."/>
            <person name="Busse H.-J."/>
            <person name="Svec P."/>
            <person name="Maslanova I."/>
            <person name="Stankova E."/>
            <person name="Bartak M."/>
            <person name="Sedlacek I."/>
        </authorList>
    </citation>
    <scope>NUCLEOTIDE SEQUENCE [LARGE SCALE GENOMIC DNA]</scope>
    <source>
        <strain evidence="4">CCM 8825</strain>
    </source>
</reference>
<feature type="domain" description="Toxin YqcG C-terminal" evidence="2">
    <location>
        <begin position="158"/>
        <end position="209"/>
    </location>
</feature>
<dbReference type="Pfam" id="PF14410">
    <property type="entry name" value="GH-E"/>
    <property type="match status" value="1"/>
</dbReference>
<protein>
    <recommendedName>
        <fullName evidence="2">Toxin YqcG C-terminal domain-containing protein</fullName>
    </recommendedName>
</protein>
<sequence>MARHQEKIAENRITFTAANVNHGSAALQLKDNRELSPVQRKLQEITGNSSPAQATVQLQRKTLGNGVIQFGKKNEKDDDDYLPPQGKKQKRFSIPKRITEKVIRRTAHKRAHTNSKYSHVFTCPACRRPLAAIKKGKSTMDLTKFAYTSKGGNRHSLRALALDHYPAWAGRELALKARGATPEEIRADHNDPSRLRAICKKCNESHKYEKRKKLGYESEDDEEGYVTDDGEHENKGNYKDFRKDPPLTRVPVAQA</sequence>
<dbReference type="RefSeq" id="WP_127340836.1">
    <property type="nucleotide sequence ID" value="NZ_QWDM01000025.1"/>
</dbReference>
<feature type="region of interest" description="Disordered" evidence="1">
    <location>
        <begin position="209"/>
        <end position="255"/>
    </location>
</feature>
<accession>A0A434A0I9</accession>
<gene>
    <name evidence="3" type="ORF">D0817_24115</name>
</gene>
<proteinExistence type="predicted"/>
<evidence type="ECO:0000256" key="1">
    <source>
        <dbReference type="SAM" id="MobiDB-lite"/>
    </source>
</evidence>
<dbReference type="Proteomes" id="UP000288102">
    <property type="component" value="Unassembled WGS sequence"/>
</dbReference>
<dbReference type="EMBL" id="QWDM01000025">
    <property type="protein sequence ID" value="RUT67885.1"/>
    <property type="molecule type" value="Genomic_DNA"/>
</dbReference>
<evidence type="ECO:0000313" key="3">
    <source>
        <dbReference type="EMBL" id="RUT67885.1"/>
    </source>
</evidence>
<keyword evidence="4" id="KW-1185">Reference proteome</keyword>
<organism evidence="3 4">
    <name type="scientific">Flavobacterium cupreum</name>
    <dbReference type="NCBI Taxonomy" id="2133766"/>
    <lineage>
        <taxon>Bacteria</taxon>
        <taxon>Pseudomonadati</taxon>
        <taxon>Bacteroidota</taxon>
        <taxon>Flavobacteriia</taxon>
        <taxon>Flavobacteriales</taxon>
        <taxon>Flavobacteriaceae</taxon>
        <taxon>Flavobacterium</taxon>
    </lineage>
</organism>
<evidence type="ECO:0000313" key="4">
    <source>
        <dbReference type="Proteomes" id="UP000288102"/>
    </source>
</evidence>